<keyword evidence="10" id="KW-1185">Reference proteome</keyword>
<evidence type="ECO:0000256" key="5">
    <source>
        <dbReference type="ARBA" id="ARBA00022840"/>
    </source>
</evidence>
<dbReference type="PROSITE" id="PS00584">
    <property type="entry name" value="PFKB_KINASES_2"/>
    <property type="match status" value="1"/>
</dbReference>
<dbReference type="InterPro" id="IPR025438">
    <property type="entry name" value="DUF4180"/>
</dbReference>
<accession>A0A6I6FIU2</accession>
<dbReference type="AlphaFoldDB" id="A0A6I6FIU2"/>
<keyword evidence="3" id="KW-0547">Nucleotide-binding</keyword>
<feature type="domain" description="Carbohydrate kinase PfkB" evidence="7">
    <location>
        <begin position="50"/>
        <end position="310"/>
    </location>
</feature>
<dbReference type="Pfam" id="PF00294">
    <property type="entry name" value="PfkB"/>
    <property type="match status" value="1"/>
</dbReference>
<evidence type="ECO:0000256" key="1">
    <source>
        <dbReference type="ARBA" id="ARBA00010688"/>
    </source>
</evidence>
<dbReference type="PANTHER" id="PTHR43085">
    <property type="entry name" value="HEXOKINASE FAMILY MEMBER"/>
    <property type="match status" value="1"/>
</dbReference>
<dbReference type="CDD" id="cd01167">
    <property type="entry name" value="bac_FRK"/>
    <property type="match status" value="1"/>
</dbReference>
<feature type="compositionally biased region" description="Pro residues" evidence="6">
    <location>
        <begin position="27"/>
        <end position="39"/>
    </location>
</feature>
<keyword evidence="2" id="KW-0808">Transferase</keyword>
<reference evidence="9 10" key="1">
    <citation type="submission" date="2018-12" db="EMBL/GenBank/DDBJ databases">
        <title>Complete genome sequence of Streptomyces ficellus NRRL8067, the producer of ficellomycin, feldamycin and nojirimycin.</title>
        <authorList>
            <person name="Zhang H."/>
            <person name="Yue R."/>
            <person name="Liu Y."/>
            <person name="Li M."/>
            <person name="Mu H."/>
            <person name="Zhang J."/>
        </authorList>
    </citation>
    <scope>NUCLEOTIDE SEQUENCE [LARGE SCALE GENOMIC DNA]</scope>
    <source>
        <strain evidence="9 10">NRRL 8067</strain>
    </source>
</reference>
<dbReference type="InterPro" id="IPR011611">
    <property type="entry name" value="PfkB_dom"/>
</dbReference>
<dbReference type="Pfam" id="PF13788">
    <property type="entry name" value="DUF4180"/>
    <property type="match status" value="1"/>
</dbReference>
<organism evidence="9 10">
    <name type="scientific">Streptomyces ficellus</name>
    <dbReference type="NCBI Taxonomy" id="1977088"/>
    <lineage>
        <taxon>Bacteria</taxon>
        <taxon>Bacillati</taxon>
        <taxon>Actinomycetota</taxon>
        <taxon>Actinomycetes</taxon>
        <taxon>Kitasatosporales</taxon>
        <taxon>Streptomycetaceae</taxon>
        <taxon>Streptomyces</taxon>
    </lineage>
</organism>
<feature type="region of interest" description="Disordered" evidence="6">
    <location>
        <begin position="10"/>
        <end position="44"/>
    </location>
</feature>
<evidence type="ECO:0000256" key="4">
    <source>
        <dbReference type="ARBA" id="ARBA00022777"/>
    </source>
</evidence>
<dbReference type="InterPro" id="IPR002173">
    <property type="entry name" value="Carboh/pur_kinase_PfkB_CS"/>
</dbReference>
<dbReference type="RefSeq" id="WP_156694962.1">
    <property type="nucleotide sequence ID" value="NZ_CP034279.1"/>
</dbReference>
<evidence type="ECO:0000256" key="3">
    <source>
        <dbReference type="ARBA" id="ARBA00022741"/>
    </source>
</evidence>
<dbReference type="PANTHER" id="PTHR43085:SF1">
    <property type="entry name" value="PSEUDOURIDINE KINASE-RELATED"/>
    <property type="match status" value="1"/>
</dbReference>
<proteinExistence type="inferred from homology"/>
<keyword evidence="5" id="KW-0067">ATP-binding</keyword>
<evidence type="ECO:0000256" key="6">
    <source>
        <dbReference type="SAM" id="MobiDB-lite"/>
    </source>
</evidence>
<protein>
    <submittedName>
        <fullName evidence="9">DUF4180 domain-containing protein</fullName>
    </submittedName>
</protein>
<evidence type="ECO:0000313" key="9">
    <source>
        <dbReference type="EMBL" id="QGV81207.1"/>
    </source>
</evidence>
<dbReference type="Proteomes" id="UP000422572">
    <property type="component" value="Chromosome"/>
</dbReference>
<evidence type="ECO:0000259" key="8">
    <source>
        <dbReference type="Pfam" id="PF13788"/>
    </source>
</evidence>
<dbReference type="Gene3D" id="3.40.1190.20">
    <property type="match status" value="1"/>
</dbReference>
<dbReference type="GO" id="GO:0005524">
    <property type="term" value="F:ATP binding"/>
    <property type="evidence" value="ECO:0007669"/>
    <property type="project" value="UniProtKB-KW"/>
</dbReference>
<dbReference type="InterPro" id="IPR029056">
    <property type="entry name" value="Ribokinase-like"/>
</dbReference>
<gene>
    <name evidence="9" type="ORF">EIZ62_25410</name>
</gene>
<sequence length="440" mass="44159">MIVAAGESLIDLVPGAPPGSPREGEPGPEPLSGPEPPGGPGALPVLVPRRGGGPYNTAVALGRLGADAAFCSRVSTDTFGEALLAGLREAGVATGLVQRGPEPTTLAVASVGADGSAGYSFYAEGTADRLFELPGELPETVRAVAFGTCSLVLEPGASAYDALLRREAGRGVLTLLDPNVRPGLVADADGHRERFVERLPYVSLLKLSEEDARWLGGSPEEWLAKGPSAVVLTQGAGGLTVFTGGLTVSVPAVPVAVADTIGAGDTVNAALLHGLGSRPVAALDAAAWADLLSFAARASAVTCSRPGAEPPYAAELVTADAVLPLHGVPALVCAPGGPPLAGRRGALDLIGRAMAGGAGLVVVPVDRLGEDFFSLRTGVAAGIAGTFADQGVRLAIVGDVSPRLAASTSLRDFVEAADHEGRIVCAGSFPTLAARLTPLP</sequence>
<dbReference type="SUPFAM" id="SSF53613">
    <property type="entry name" value="Ribokinase-like"/>
    <property type="match status" value="1"/>
</dbReference>
<evidence type="ECO:0000259" key="7">
    <source>
        <dbReference type="Pfam" id="PF00294"/>
    </source>
</evidence>
<evidence type="ECO:0000313" key="10">
    <source>
        <dbReference type="Proteomes" id="UP000422572"/>
    </source>
</evidence>
<name>A0A6I6FIU2_9ACTN</name>
<dbReference type="OrthoDB" id="9795789at2"/>
<dbReference type="InterPro" id="IPR050306">
    <property type="entry name" value="PfkB_Carbo_kinase"/>
</dbReference>
<comment type="similarity">
    <text evidence="1">Belongs to the carbohydrate kinase PfkB family.</text>
</comment>
<feature type="domain" description="DUF4180" evidence="8">
    <location>
        <begin position="327"/>
        <end position="436"/>
    </location>
</feature>
<keyword evidence="4" id="KW-0418">Kinase</keyword>
<dbReference type="EMBL" id="CP034279">
    <property type="protein sequence ID" value="QGV81207.1"/>
    <property type="molecule type" value="Genomic_DNA"/>
</dbReference>
<evidence type="ECO:0000256" key="2">
    <source>
        <dbReference type="ARBA" id="ARBA00022679"/>
    </source>
</evidence>
<dbReference type="GO" id="GO:0016301">
    <property type="term" value="F:kinase activity"/>
    <property type="evidence" value="ECO:0007669"/>
    <property type="project" value="UniProtKB-KW"/>
</dbReference>
<dbReference type="KEGG" id="sfic:EIZ62_25410"/>